<keyword evidence="3" id="KW-1185">Reference proteome</keyword>
<reference evidence="2 3" key="1">
    <citation type="submission" date="2020-04" db="EMBL/GenBank/DDBJ databases">
        <authorList>
            <person name="Laetsch R D."/>
            <person name="Stevens L."/>
            <person name="Kumar S."/>
            <person name="Blaxter L. M."/>
        </authorList>
    </citation>
    <scope>NUCLEOTIDE SEQUENCE [LARGE SCALE GENOMIC DNA]</scope>
</reference>
<feature type="chain" id="PRO_5035840244" evidence="1">
    <location>
        <begin position="22"/>
        <end position="99"/>
    </location>
</feature>
<dbReference type="Proteomes" id="UP000494206">
    <property type="component" value="Unassembled WGS sequence"/>
</dbReference>
<feature type="signal peptide" evidence="1">
    <location>
        <begin position="1"/>
        <end position="21"/>
    </location>
</feature>
<dbReference type="AlphaFoldDB" id="A0A8S1EAE4"/>
<gene>
    <name evidence="2" type="ORF">CBOVIS_LOCUS3576</name>
</gene>
<dbReference type="EMBL" id="CADEPM010000002">
    <property type="protein sequence ID" value="CAB3400697.1"/>
    <property type="molecule type" value="Genomic_DNA"/>
</dbReference>
<organism evidence="2 3">
    <name type="scientific">Caenorhabditis bovis</name>
    <dbReference type="NCBI Taxonomy" id="2654633"/>
    <lineage>
        <taxon>Eukaryota</taxon>
        <taxon>Metazoa</taxon>
        <taxon>Ecdysozoa</taxon>
        <taxon>Nematoda</taxon>
        <taxon>Chromadorea</taxon>
        <taxon>Rhabditida</taxon>
        <taxon>Rhabditina</taxon>
        <taxon>Rhabditomorpha</taxon>
        <taxon>Rhabditoidea</taxon>
        <taxon>Rhabditidae</taxon>
        <taxon>Peloderinae</taxon>
        <taxon>Caenorhabditis</taxon>
    </lineage>
</organism>
<proteinExistence type="predicted"/>
<evidence type="ECO:0000313" key="2">
    <source>
        <dbReference type="EMBL" id="CAB3400697.1"/>
    </source>
</evidence>
<keyword evidence="1" id="KW-0732">Signal</keyword>
<evidence type="ECO:0000256" key="1">
    <source>
        <dbReference type="SAM" id="SignalP"/>
    </source>
</evidence>
<comment type="caution">
    <text evidence="2">The sequence shown here is derived from an EMBL/GenBank/DDBJ whole genome shotgun (WGS) entry which is preliminary data.</text>
</comment>
<name>A0A8S1EAE4_9PELO</name>
<sequence>MVSKLSVCVLFAVLFIASVEASRTKRQTYHYDPYLLSYAHPHAGTKVKQGYLARYAPQDWPKWYSRNMMKWTGQSRFAPYEVSDPRYPSWHNDFVNKRI</sequence>
<evidence type="ECO:0000313" key="3">
    <source>
        <dbReference type="Proteomes" id="UP000494206"/>
    </source>
</evidence>
<accession>A0A8S1EAE4</accession>
<protein>
    <submittedName>
        <fullName evidence="2">Uncharacterized protein</fullName>
    </submittedName>
</protein>
<dbReference type="OrthoDB" id="5773239at2759"/>